<evidence type="ECO:0000259" key="1">
    <source>
        <dbReference type="Pfam" id="PF01243"/>
    </source>
</evidence>
<dbReference type="InterPro" id="IPR024029">
    <property type="entry name" value="Pyridox_Oxase_FMN-dep"/>
</dbReference>
<gene>
    <name evidence="2" type="ORF">IMZ08_13270</name>
</gene>
<evidence type="ECO:0000313" key="3">
    <source>
        <dbReference type="Proteomes" id="UP001516662"/>
    </source>
</evidence>
<dbReference type="Pfam" id="PF01243">
    <property type="entry name" value="PNPOx_N"/>
    <property type="match status" value="1"/>
</dbReference>
<feature type="domain" description="Pyridoxamine 5'-phosphate oxidase N-terminal" evidence="1">
    <location>
        <begin position="33"/>
        <end position="151"/>
    </location>
</feature>
<proteinExistence type="predicted"/>
<keyword evidence="3" id="KW-1185">Reference proteome</keyword>
<organism evidence="2 3">
    <name type="scientific">Litchfieldia luteola</name>
    <dbReference type="NCBI Taxonomy" id="682179"/>
    <lineage>
        <taxon>Bacteria</taxon>
        <taxon>Bacillati</taxon>
        <taxon>Bacillota</taxon>
        <taxon>Bacilli</taxon>
        <taxon>Bacillales</taxon>
        <taxon>Bacillaceae</taxon>
        <taxon>Litchfieldia</taxon>
    </lineage>
</organism>
<protein>
    <submittedName>
        <fullName evidence="2">Pyridoxamine 5'-phosphate oxidase family protein</fullName>
    </submittedName>
</protein>
<comment type="caution">
    <text evidence="2">The sequence shown here is derived from an EMBL/GenBank/DDBJ whole genome shotgun (WGS) entry which is preliminary data.</text>
</comment>
<name>A0ABR9QKK1_9BACI</name>
<dbReference type="Proteomes" id="UP001516662">
    <property type="component" value="Unassembled WGS sequence"/>
</dbReference>
<dbReference type="NCBIfam" id="TIGR04025">
    <property type="entry name" value="PPOX_FMN_DR2398"/>
    <property type="match status" value="1"/>
</dbReference>
<accession>A0ABR9QKK1</accession>
<dbReference type="PANTHER" id="PTHR42815:SF2">
    <property type="entry name" value="FAD-BINDING, PUTATIVE (AFU_ORTHOLOGUE AFUA_6G07600)-RELATED"/>
    <property type="match status" value="1"/>
</dbReference>
<dbReference type="InterPro" id="IPR012349">
    <property type="entry name" value="Split_barrel_FMN-bd"/>
</dbReference>
<evidence type="ECO:0000313" key="2">
    <source>
        <dbReference type="EMBL" id="MBE4909033.1"/>
    </source>
</evidence>
<reference evidence="2 3" key="1">
    <citation type="submission" date="2020-10" db="EMBL/GenBank/DDBJ databases">
        <title>Bacillus sp. HD4P25, an endophyte from a halophyte.</title>
        <authorList>
            <person name="Sun J.-Q."/>
        </authorList>
    </citation>
    <scope>NUCLEOTIDE SEQUENCE [LARGE SCALE GENOMIC DNA]</scope>
    <source>
        <strain evidence="2 3">YIM 93174</strain>
    </source>
</reference>
<sequence>MFKKIIKTQDELSGFFGAPSELVKNKVIDYLDSHCLDFISRSPFLVISTSDKYGNCDVSPRGDHPGFIKVIDEKTLLIPERPGNKRMDSFYNIISNPHAGLLFVIPGLQETLRINGKASLIQDEEFLEEMSVNGKKPLIAIAIEVEECFIHCAKAFKRSELWQPSTWPPAESLPSAAKILSAHAKTTNLTVEEVEERLKESYSQRLY</sequence>
<dbReference type="PANTHER" id="PTHR42815">
    <property type="entry name" value="FAD-BINDING, PUTATIVE (AFU_ORTHOLOGUE AFUA_6G07600)-RELATED"/>
    <property type="match status" value="1"/>
</dbReference>
<dbReference type="EMBL" id="JADCLJ010000020">
    <property type="protein sequence ID" value="MBE4909033.1"/>
    <property type="molecule type" value="Genomic_DNA"/>
</dbReference>
<dbReference type="Gene3D" id="2.30.110.10">
    <property type="entry name" value="Electron Transport, Fmn-binding Protein, Chain A"/>
    <property type="match status" value="1"/>
</dbReference>
<dbReference type="SUPFAM" id="SSF50475">
    <property type="entry name" value="FMN-binding split barrel"/>
    <property type="match status" value="1"/>
</dbReference>
<dbReference type="InterPro" id="IPR011576">
    <property type="entry name" value="Pyridox_Oxase_N"/>
</dbReference>
<dbReference type="RefSeq" id="WP_193537210.1">
    <property type="nucleotide sequence ID" value="NZ_JADCLJ010000020.1"/>
</dbReference>